<dbReference type="HOGENOM" id="CLU_2226172_0_0_1"/>
<dbReference type="PROSITE" id="PS51323">
    <property type="entry name" value="IGFBP_N_2"/>
    <property type="match status" value="1"/>
</dbReference>
<dbReference type="GeneID" id="20235742"/>
<keyword evidence="5" id="KW-1185">Reference proteome</keyword>
<evidence type="ECO:0000256" key="1">
    <source>
        <dbReference type="ARBA" id="ARBA00023157"/>
    </source>
</evidence>
<name>V4ARU5_LOTGI</name>
<keyword evidence="1" id="KW-1015">Disulfide bond</keyword>
<accession>V4ARU5</accession>
<dbReference type="Gene3D" id="4.10.40.20">
    <property type="match status" value="1"/>
</dbReference>
<dbReference type="AlphaFoldDB" id="V4ARU5"/>
<dbReference type="KEGG" id="lgi:LOTGIDRAFT_152660"/>
<dbReference type="PROSITE" id="PS51257">
    <property type="entry name" value="PROKAR_LIPOPROTEIN"/>
    <property type="match status" value="1"/>
</dbReference>
<feature type="domain" description="IGFBP N-terminal" evidence="3">
    <location>
        <begin position="18"/>
        <end position="99"/>
    </location>
</feature>
<evidence type="ECO:0000313" key="4">
    <source>
        <dbReference type="EMBL" id="ESO97570.1"/>
    </source>
</evidence>
<dbReference type="EMBL" id="KB201304">
    <property type="protein sequence ID" value="ESO97570.1"/>
    <property type="molecule type" value="Genomic_DNA"/>
</dbReference>
<feature type="chain" id="PRO_5004717433" description="IGFBP N-terminal domain-containing protein" evidence="2">
    <location>
        <begin position="20"/>
        <end position="119"/>
    </location>
</feature>
<dbReference type="GO" id="GO:0005576">
    <property type="term" value="C:extracellular region"/>
    <property type="evidence" value="ECO:0007669"/>
    <property type="project" value="InterPro"/>
</dbReference>
<sequence length="119" mass="12574">MASMIKLSILCSMIATVTSLSCVACPKDQVCDPLPESAECFPAKAACACCKTCAGRFGDKCSTLSVRCHPDFVCVNEDGVELSSVPWYTFDFRGICVRDRCPEPSTGGDGGIVPLPVGK</sequence>
<dbReference type="RefSeq" id="XP_009051431.1">
    <property type="nucleotide sequence ID" value="XM_009053183.1"/>
</dbReference>
<dbReference type="OMA" id="CVECRME"/>
<feature type="signal peptide" evidence="2">
    <location>
        <begin position="1"/>
        <end position="19"/>
    </location>
</feature>
<dbReference type="SUPFAM" id="SSF57184">
    <property type="entry name" value="Growth factor receptor domain"/>
    <property type="match status" value="1"/>
</dbReference>
<dbReference type="Proteomes" id="UP000030746">
    <property type="component" value="Unassembled WGS sequence"/>
</dbReference>
<dbReference type="InterPro" id="IPR009030">
    <property type="entry name" value="Growth_fac_rcpt_cys_sf"/>
</dbReference>
<dbReference type="InterPro" id="IPR000867">
    <property type="entry name" value="IGFBP-like"/>
</dbReference>
<keyword evidence="2" id="KW-0732">Signal</keyword>
<reference evidence="4 5" key="1">
    <citation type="journal article" date="2013" name="Nature">
        <title>Insights into bilaterian evolution from three spiralian genomes.</title>
        <authorList>
            <person name="Simakov O."/>
            <person name="Marletaz F."/>
            <person name="Cho S.J."/>
            <person name="Edsinger-Gonzales E."/>
            <person name="Havlak P."/>
            <person name="Hellsten U."/>
            <person name="Kuo D.H."/>
            <person name="Larsson T."/>
            <person name="Lv J."/>
            <person name="Arendt D."/>
            <person name="Savage R."/>
            <person name="Osoegawa K."/>
            <person name="de Jong P."/>
            <person name="Grimwood J."/>
            <person name="Chapman J.A."/>
            <person name="Shapiro H."/>
            <person name="Aerts A."/>
            <person name="Otillar R.P."/>
            <person name="Terry A.Y."/>
            <person name="Boore J.L."/>
            <person name="Grigoriev I.V."/>
            <person name="Lindberg D.R."/>
            <person name="Seaver E.C."/>
            <person name="Weisblat D.A."/>
            <person name="Putnam N.H."/>
            <person name="Rokhsar D.S."/>
        </authorList>
    </citation>
    <scope>NUCLEOTIDE SEQUENCE [LARGE SCALE GENOMIC DNA]</scope>
</reference>
<organism evidence="4 5">
    <name type="scientific">Lottia gigantea</name>
    <name type="common">Giant owl limpet</name>
    <dbReference type="NCBI Taxonomy" id="225164"/>
    <lineage>
        <taxon>Eukaryota</taxon>
        <taxon>Metazoa</taxon>
        <taxon>Spiralia</taxon>
        <taxon>Lophotrochozoa</taxon>
        <taxon>Mollusca</taxon>
        <taxon>Gastropoda</taxon>
        <taxon>Patellogastropoda</taxon>
        <taxon>Lottioidea</taxon>
        <taxon>Lottiidae</taxon>
        <taxon>Lottia</taxon>
    </lineage>
</organism>
<protein>
    <recommendedName>
        <fullName evidence="3">IGFBP N-terminal domain-containing protein</fullName>
    </recommendedName>
</protein>
<evidence type="ECO:0000259" key="3">
    <source>
        <dbReference type="PROSITE" id="PS51323"/>
    </source>
</evidence>
<proteinExistence type="predicted"/>
<evidence type="ECO:0000256" key="2">
    <source>
        <dbReference type="SAM" id="SignalP"/>
    </source>
</evidence>
<evidence type="ECO:0000313" key="5">
    <source>
        <dbReference type="Proteomes" id="UP000030746"/>
    </source>
</evidence>
<dbReference type="CTD" id="20235742"/>
<gene>
    <name evidence="4" type="ORF">LOTGIDRAFT_152660</name>
</gene>